<dbReference type="Gene3D" id="2.40.170.20">
    <property type="entry name" value="TonB-dependent receptor, beta-barrel domain"/>
    <property type="match status" value="1"/>
</dbReference>
<gene>
    <name evidence="15" type="ORF">Sphch_2713</name>
</gene>
<evidence type="ECO:0000256" key="8">
    <source>
        <dbReference type="ARBA" id="ARBA00023136"/>
    </source>
</evidence>
<keyword evidence="4" id="KW-0410">Iron transport</keyword>
<keyword evidence="8 10" id="KW-0472">Membrane</keyword>
<evidence type="ECO:0000256" key="7">
    <source>
        <dbReference type="ARBA" id="ARBA00023077"/>
    </source>
</evidence>
<dbReference type="Pfam" id="PF07660">
    <property type="entry name" value="STN"/>
    <property type="match status" value="1"/>
</dbReference>
<dbReference type="Gene3D" id="2.170.130.10">
    <property type="entry name" value="TonB-dependent receptor, plug domain"/>
    <property type="match status" value="1"/>
</dbReference>
<dbReference type="SMART" id="SM00965">
    <property type="entry name" value="STN"/>
    <property type="match status" value="1"/>
</dbReference>
<dbReference type="InterPro" id="IPR012910">
    <property type="entry name" value="Plug_dom"/>
</dbReference>
<dbReference type="AlphaFoldDB" id="F6F0N4"/>
<feature type="signal peptide" evidence="13">
    <location>
        <begin position="1"/>
        <end position="33"/>
    </location>
</feature>
<dbReference type="Proteomes" id="UP000007150">
    <property type="component" value="Chromosome 1"/>
</dbReference>
<comment type="similarity">
    <text evidence="10 11">Belongs to the TonB-dependent receptor family.</text>
</comment>
<dbReference type="InterPro" id="IPR036942">
    <property type="entry name" value="Beta-barrel_TonB_sf"/>
</dbReference>
<dbReference type="SUPFAM" id="SSF56935">
    <property type="entry name" value="Porins"/>
    <property type="match status" value="1"/>
</dbReference>
<dbReference type="GO" id="GO:0009279">
    <property type="term" value="C:cell outer membrane"/>
    <property type="evidence" value="ECO:0007669"/>
    <property type="project" value="UniProtKB-SubCell"/>
</dbReference>
<proteinExistence type="inferred from homology"/>
<keyword evidence="5 10" id="KW-0812">Transmembrane</keyword>
<dbReference type="STRING" id="690566.Sphch_2713"/>
<feature type="chain" id="PRO_5003333966" evidence="13">
    <location>
        <begin position="34"/>
        <end position="1024"/>
    </location>
</feature>
<keyword evidence="4" id="KW-0406">Ion transport</keyword>
<evidence type="ECO:0000256" key="1">
    <source>
        <dbReference type="ARBA" id="ARBA00004571"/>
    </source>
</evidence>
<evidence type="ECO:0000256" key="11">
    <source>
        <dbReference type="RuleBase" id="RU003357"/>
    </source>
</evidence>
<dbReference type="PANTHER" id="PTHR47234:SF1">
    <property type="entry name" value="TONB-DEPENDENT RECEPTOR"/>
    <property type="match status" value="1"/>
</dbReference>
<dbReference type="Pfam" id="PF07715">
    <property type="entry name" value="Plug"/>
    <property type="match status" value="1"/>
</dbReference>
<evidence type="ECO:0000256" key="3">
    <source>
        <dbReference type="ARBA" id="ARBA00022452"/>
    </source>
</evidence>
<keyword evidence="7 11" id="KW-0798">TonB box</keyword>
<keyword evidence="9 10" id="KW-0998">Cell outer membrane</keyword>
<organism evidence="15 16">
    <name type="scientific">Sphingobium chlorophenolicum L-1</name>
    <dbReference type="NCBI Taxonomy" id="690566"/>
    <lineage>
        <taxon>Bacteria</taxon>
        <taxon>Pseudomonadati</taxon>
        <taxon>Pseudomonadota</taxon>
        <taxon>Alphaproteobacteria</taxon>
        <taxon>Sphingomonadales</taxon>
        <taxon>Sphingomonadaceae</taxon>
        <taxon>Sphingobium</taxon>
    </lineage>
</organism>
<keyword evidence="13" id="KW-0732">Signal</keyword>
<sequence>MAMGALRNILRHMATSAAVLVLAGSGTSGEALAQITMPQDFALDIPAGSLQSALTIFGRQTGLQLIYAPETVSGRQVRRLRGRFTPHDALQKLISGTGLRIRPVDAKVIVLEGPSSSHGGGGTRPAHASPAMTEGRPPSSASTDGDGRDRPASLPEIIVTGSNIRGQAPVGSSVRTISRAQMEENGYRSIAQALQALPGNFGGVANEQASLSFVDRTGTNATLSSGVNLRGLGAAATLVLVNGRRLAGAGNLGDFADVSNIPMSVVDRIEVLMDGASAIYGSDAVGGVVNIIMKDRFKGLESGLRFGTVTQGGMREFQAYQTAGTEWGTGGALVSYEYYGRRPLMARDRRFSRTADSRALGGTDHRNIYSLPGNILGFDRVTGGLGALYAIPRGQNGTALRPEDFLAGEANAGDPLAGAELIPAQTRHSIYASANQDLGGGVRLSLEGRFTRRDFEALGGGYITILTVTPDNPWFVSPTGQSADLIGYDFGKEIGASRDSGWSETLGFTGGVDVDLGGEWKLATYAAYARSKERHLTDNIANEALLAEALGTIGDDPATAYSPTRDGYFNPYGDGTANTPAVLAAVGSGFLDARNADHIATGNLQADGTLLDLPAGPLGIALGANVRRELFKSEYTSFYATGTPVEDDPVRHARTIYAAFAEARIPIVGEPNARPGLRRLDLSIAGRIERYPDFGTTANPKFGVNWSPLQGLTMRGTYGTSFRAPNLAQLRDRVSTAFTNLANAGGAAVPILFLGGGNPDLEPERARSWTMGADLEPSAVPGLRINATLFRTIFDKRIDRPAARDLRNALINPDLAPFVRYVSPATNAADRDYLLALIERFGGAGTTFPVDRIAAVVDARYVNTASTDVRGLDMTVGYMVRHGRDSFSIDANASYLFAWRQRTTPTSASLDRRNLSGQPVDFRGRLSASWRRGAFDALVGLNHVDHYSSAVTGIPIHSWTTLDARLAWTAPEASPAKGLTVALAAQNLFDRDPPFYDSSSGTGYDAANSDATGRFVSLQITERW</sequence>
<evidence type="ECO:0000313" key="16">
    <source>
        <dbReference type="Proteomes" id="UP000007150"/>
    </source>
</evidence>
<evidence type="ECO:0000256" key="2">
    <source>
        <dbReference type="ARBA" id="ARBA00022448"/>
    </source>
</evidence>
<evidence type="ECO:0000256" key="6">
    <source>
        <dbReference type="ARBA" id="ARBA00023004"/>
    </source>
</evidence>
<dbReference type="InterPro" id="IPR000531">
    <property type="entry name" value="Beta-barrel_TonB"/>
</dbReference>
<evidence type="ECO:0000256" key="10">
    <source>
        <dbReference type="PROSITE-ProRule" id="PRU01360"/>
    </source>
</evidence>
<evidence type="ECO:0000256" key="5">
    <source>
        <dbReference type="ARBA" id="ARBA00022692"/>
    </source>
</evidence>
<dbReference type="EMBL" id="CP002798">
    <property type="protein sequence ID" value="AEG50356.1"/>
    <property type="molecule type" value="Genomic_DNA"/>
</dbReference>
<dbReference type="HOGENOM" id="CLU_010745_0_1_5"/>
<accession>F6F0N4</accession>
<name>F6F0N4_SPHCR</name>
<keyword evidence="2 10" id="KW-0813">Transport</keyword>
<evidence type="ECO:0000256" key="9">
    <source>
        <dbReference type="ARBA" id="ARBA00023237"/>
    </source>
</evidence>
<reference evidence="15 16" key="1">
    <citation type="submission" date="2011-05" db="EMBL/GenBank/DDBJ databases">
        <title>Complete sequence of chromosome 1 of Sphingobium chlorophenolicum L-1.</title>
        <authorList>
            <consortium name="US DOE Joint Genome Institute"/>
            <person name="Lucas S."/>
            <person name="Han J."/>
            <person name="Lapidus A."/>
            <person name="Cheng J.-F."/>
            <person name="Goodwin L."/>
            <person name="Pitluck S."/>
            <person name="Peters L."/>
            <person name="Daligault H."/>
            <person name="Han C."/>
            <person name="Tapia R."/>
            <person name="Land M."/>
            <person name="Hauser L."/>
            <person name="Kyrpides N."/>
            <person name="Ivanova N."/>
            <person name="Pagani I."/>
            <person name="Turner P."/>
            <person name="Copley S."/>
            <person name="Woyke T."/>
        </authorList>
    </citation>
    <scope>NUCLEOTIDE SEQUENCE [LARGE SCALE GENOMIC DNA]</scope>
    <source>
        <strain evidence="15 16">L-1</strain>
    </source>
</reference>
<comment type="subcellular location">
    <subcellularLocation>
        <location evidence="1 10">Cell outer membrane</location>
        <topology evidence="1 10">Multi-pass membrane protein</topology>
    </subcellularLocation>
</comment>
<protein>
    <submittedName>
        <fullName evidence="15">TonB-dependent receptor</fullName>
    </submittedName>
</protein>
<evidence type="ECO:0000256" key="13">
    <source>
        <dbReference type="SAM" id="SignalP"/>
    </source>
</evidence>
<dbReference type="InterPro" id="IPR011662">
    <property type="entry name" value="Secretin/TonB_short_N"/>
</dbReference>
<dbReference type="Gene3D" id="3.55.50.30">
    <property type="match status" value="1"/>
</dbReference>
<evidence type="ECO:0000313" key="15">
    <source>
        <dbReference type="EMBL" id="AEG50356.1"/>
    </source>
</evidence>
<keyword evidence="15" id="KW-0675">Receptor</keyword>
<evidence type="ECO:0000256" key="4">
    <source>
        <dbReference type="ARBA" id="ARBA00022496"/>
    </source>
</evidence>
<feature type="region of interest" description="Disordered" evidence="12">
    <location>
        <begin position="112"/>
        <end position="153"/>
    </location>
</feature>
<dbReference type="InterPro" id="IPR039426">
    <property type="entry name" value="TonB-dep_rcpt-like"/>
</dbReference>
<keyword evidence="3 10" id="KW-1134">Transmembrane beta strand</keyword>
<dbReference type="InterPro" id="IPR037066">
    <property type="entry name" value="Plug_dom_sf"/>
</dbReference>
<keyword evidence="16" id="KW-1185">Reference proteome</keyword>
<dbReference type="KEGG" id="sch:Sphch_2713"/>
<keyword evidence="6" id="KW-0408">Iron</keyword>
<dbReference type="GO" id="GO:0006826">
    <property type="term" value="P:iron ion transport"/>
    <property type="evidence" value="ECO:0007669"/>
    <property type="project" value="UniProtKB-KW"/>
</dbReference>
<evidence type="ECO:0000259" key="14">
    <source>
        <dbReference type="SMART" id="SM00965"/>
    </source>
</evidence>
<feature type="domain" description="Secretin/TonB short N-terminal" evidence="14">
    <location>
        <begin position="63"/>
        <end position="114"/>
    </location>
</feature>
<dbReference type="PROSITE" id="PS52016">
    <property type="entry name" value="TONB_DEPENDENT_REC_3"/>
    <property type="match status" value="1"/>
</dbReference>
<dbReference type="PANTHER" id="PTHR47234">
    <property type="match status" value="1"/>
</dbReference>
<evidence type="ECO:0000256" key="12">
    <source>
        <dbReference type="SAM" id="MobiDB-lite"/>
    </source>
</evidence>
<dbReference type="Pfam" id="PF00593">
    <property type="entry name" value="TonB_dep_Rec_b-barrel"/>
    <property type="match status" value="1"/>
</dbReference>